<accession>A0A6J5NAC2</accession>
<sequence length="552" mass="59466">MAEKKVIELEVKTNAQSLKSQLREAQQEVQALSDKFGATSNEAVNAARKAAQLKDAIGDAKALTDAFNPDAKFNALSNSIGGVLNGFQAFEGALGLVGVEGEAVQATLLKVQSAMALSQGLQGLGEARDSFKQLGAVIGQTAIGQKLLTAAQIAGAAAMRILNAVMAANPILLVVGAVGALVGALELLKRGQDDAASKQRELNRQLEYTKRLEKESIDATSEHVNELKKLHENKLRLKQAEGAKDSELTKIEIDNKKEILRYYNLVYQGGAKLNKDQLADAKQLREDIKILQAQQITDLKENNQKKLDEKKTSNKDLYEQDRIDLINAEQEEISRWIVSENEQAERERQAKADKLKQEEEFIGLLVELDDQAREEKKVKDAQDLENEKALQAAKYDTVRTGLATIGDLATSFAGKSEAQQKKAFDIQKAANIAGAVIDTIRATIGAFKSGNVIGGPVLGGIQAGIAAASGAVMIRNLEQQTFKGKGGVTTPSTGGDSGQANQVITPNFNIIGAQNQTQLAQLNQAPIKAYVVGSDVTTQQMLDKKKIQNATL</sequence>
<evidence type="ECO:0000256" key="1">
    <source>
        <dbReference type="SAM" id="Coils"/>
    </source>
</evidence>
<reference evidence="2" key="1">
    <citation type="submission" date="2020-04" db="EMBL/GenBank/DDBJ databases">
        <authorList>
            <person name="Chiriac C."/>
            <person name="Salcher M."/>
            <person name="Ghai R."/>
            <person name="Kavagutti S V."/>
        </authorList>
    </citation>
    <scope>NUCLEOTIDE SEQUENCE</scope>
</reference>
<keyword evidence="1" id="KW-0175">Coiled coil</keyword>
<feature type="coiled-coil region" evidence="1">
    <location>
        <begin position="274"/>
        <end position="361"/>
    </location>
</feature>
<organism evidence="2">
    <name type="scientific">uncultured Caudovirales phage</name>
    <dbReference type="NCBI Taxonomy" id="2100421"/>
    <lineage>
        <taxon>Viruses</taxon>
        <taxon>Duplodnaviria</taxon>
        <taxon>Heunggongvirae</taxon>
        <taxon>Uroviricota</taxon>
        <taxon>Caudoviricetes</taxon>
        <taxon>Peduoviridae</taxon>
        <taxon>Maltschvirus</taxon>
        <taxon>Maltschvirus maltsch</taxon>
    </lineage>
</organism>
<feature type="coiled-coil region" evidence="1">
    <location>
        <begin position="8"/>
        <end position="42"/>
    </location>
</feature>
<proteinExistence type="predicted"/>
<protein>
    <submittedName>
        <fullName evidence="2">Uncharacterized protein</fullName>
    </submittedName>
</protein>
<name>A0A6J5NAC2_9CAUD</name>
<evidence type="ECO:0000313" key="2">
    <source>
        <dbReference type="EMBL" id="CAB4152529.1"/>
    </source>
</evidence>
<gene>
    <name evidence="2" type="ORF">UFOVP618_15</name>
</gene>
<dbReference type="EMBL" id="LR796587">
    <property type="protein sequence ID" value="CAB4152529.1"/>
    <property type="molecule type" value="Genomic_DNA"/>
</dbReference>